<dbReference type="PROSITE" id="PS51194">
    <property type="entry name" value="HELICASE_CTER"/>
    <property type="match status" value="1"/>
</dbReference>
<evidence type="ECO:0000259" key="2">
    <source>
        <dbReference type="PROSITE" id="PS51194"/>
    </source>
</evidence>
<dbReference type="EMBL" id="LWDX02012377">
    <property type="protein sequence ID" value="OEL35360.1"/>
    <property type="molecule type" value="Genomic_DNA"/>
</dbReference>
<dbReference type="GO" id="GO:0003743">
    <property type="term" value="F:translation initiation factor activity"/>
    <property type="evidence" value="ECO:0007669"/>
    <property type="project" value="UniProtKB-KW"/>
</dbReference>
<feature type="domain" description="Helicase C-terminal" evidence="2">
    <location>
        <begin position="435"/>
        <end position="591"/>
    </location>
</feature>
<keyword evidence="1" id="KW-0694">RNA-binding</keyword>
<dbReference type="AlphaFoldDB" id="A0A1E5WDS0"/>
<dbReference type="Proteomes" id="UP000095767">
    <property type="component" value="Unassembled WGS sequence"/>
</dbReference>
<dbReference type="InterPro" id="IPR027417">
    <property type="entry name" value="P-loop_NTPase"/>
</dbReference>
<dbReference type="GO" id="GO:0003723">
    <property type="term" value="F:RNA binding"/>
    <property type="evidence" value="ECO:0007669"/>
    <property type="project" value="UniProtKB-KW"/>
</dbReference>
<dbReference type="OrthoDB" id="604527at2759"/>
<organism evidence="3 4">
    <name type="scientific">Dichanthelium oligosanthes</name>
    <dbReference type="NCBI Taxonomy" id="888268"/>
    <lineage>
        <taxon>Eukaryota</taxon>
        <taxon>Viridiplantae</taxon>
        <taxon>Streptophyta</taxon>
        <taxon>Embryophyta</taxon>
        <taxon>Tracheophyta</taxon>
        <taxon>Spermatophyta</taxon>
        <taxon>Magnoliopsida</taxon>
        <taxon>Liliopsida</taxon>
        <taxon>Poales</taxon>
        <taxon>Poaceae</taxon>
        <taxon>PACMAD clade</taxon>
        <taxon>Panicoideae</taxon>
        <taxon>Panicodae</taxon>
        <taxon>Paniceae</taxon>
        <taxon>Dichantheliinae</taxon>
        <taxon>Dichanthelium</taxon>
    </lineage>
</organism>
<dbReference type="SUPFAM" id="SSF52540">
    <property type="entry name" value="P-loop containing nucleoside triphosphate hydrolases"/>
    <property type="match status" value="1"/>
</dbReference>
<accession>A0A1E5WDS0</accession>
<comment type="caution">
    <text evidence="3">The sequence shown here is derived from an EMBL/GenBank/DDBJ whole genome shotgun (WGS) entry which is preliminary data.</text>
</comment>
<name>A0A1E5WDS0_9POAL</name>
<keyword evidence="3" id="KW-0396">Initiation factor</keyword>
<reference evidence="3 4" key="1">
    <citation type="submission" date="2016-09" db="EMBL/GenBank/DDBJ databases">
        <title>The draft genome of Dichanthelium oligosanthes: A C3 panicoid grass species.</title>
        <authorList>
            <person name="Studer A.J."/>
            <person name="Schnable J.C."/>
            <person name="Brutnell T.P."/>
        </authorList>
    </citation>
    <scope>NUCLEOTIDE SEQUENCE [LARGE SCALE GENOMIC DNA]</scope>
    <source>
        <strain evidence="4">cv. Kellogg 1175</strain>
        <tissue evidence="3">Leaf</tissue>
    </source>
</reference>
<evidence type="ECO:0000256" key="1">
    <source>
        <dbReference type="ARBA" id="ARBA00022884"/>
    </source>
</evidence>
<dbReference type="Gene3D" id="3.40.50.300">
    <property type="entry name" value="P-loop containing nucleotide triphosphate hydrolases"/>
    <property type="match status" value="1"/>
</dbReference>
<sequence length="591" mass="67560">MEQPEGRHLVSERTEGHISSQVMESMSMQKKTVPEQELSGERRCFACNETSHDLDECRIKYNLVTVPHQFGYGTNFPFIMIQPSEEMVEKEKFYHHCVLITSNISNLDLDIVKGELQKVWNLSGSWVLRRECGNNFLASFSSEGYVVSCLKHPTVEILLDDKELKFTVKRWKEGDEESSYLIKQWFSVCGVPKIYRNWKELYQVASPFGVLIEVDQKSLEVGDKEPIRLKIALRSLDDAPFSYHFVVGWSSRMVKLTVAVKIDSDKSSHNTRIVTTTGNHVLDFGEFSITLIGEDYFKGKPKSPIKHVFKRRGKKQQVTKAISTSKTERAQLVTSHTKEVSISKLCGFVLPLPQPMAAMLCCAKSENTFYLLMISFLMLGSAFEGVSMDHMGPGGVQFHVKQYASKMVNEALETSRKFMDKPVTVNVPRHEELKDITQFYLRVEKEEQKVGKLYTLLKTLEVSKMIIFVNTKDKVMSLTEDVGKHYTVSASHDDMHQHARDTAIQKFQYGSSSILITTDLQGTNVVQVPAVINYDLPTQLMQYIHRVQPQQSGQSGRKRVVIDMVTPADEHILLDIRRFCYRKMRELPSNV</sequence>
<dbReference type="PANTHER" id="PTHR47958">
    <property type="entry name" value="ATP-DEPENDENT RNA HELICASE DBP3"/>
    <property type="match status" value="1"/>
</dbReference>
<dbReference type="CDD" id="cd18787">
    <property type="entry name" value="SF2_C_DEAD"/>
    <property type="match status" value="1"/>
</dbReference>
<protein>
    <submittedName>
        <fullName evidence="3">Putative eukaryotic initiation factor 4A-2</fullName>
    </submittedName>
</protein>
<keyword evidence="3" id="KW-0648">Protein biosynthesis</keyword>
<keyword evidence="4" id="KW-1185">Reference proteome</keyword>
<gene>
    <name evidence="3" type="ORF">BAE44_0003620</name>
</gene>
<evidence type="ECO:0000313" key="3">
    <source>
        <dbReference type="EMBL" id="OEL35360.1"/>
    </source>
</evidence>
<dbReference type="STRING" id="888268.A0A1E5WDS0"/>
<proteinExistence type="predicted"/>
<dbReference type="InterPro" id="IPR001650">
    <property type="entry name" value="Helicase_C-like"/>
</dbReference>
<dbReference type="Pfam" id="PF00271">
    <property type="entry name" value="Helicase_C"/>
    <property type="match status" value="1"/>
</dbReference>
<evidence type="ECO:0000313" key="4">
    <source>
        <dbReference type="Proteomes" id="UP000095767"/>
    </source>
</evidence>